<dbReference type="SUPFAM" id="SSF56672">
    <property type="entry name" value="DNA/RNA polymerases"/>
    <property type="match status" value="1"/>
</dbReference>
<feature type="compositionally biased region" description="Polar residues" evidence="8">
    <location>
        <begin position="484"/>
        <end position="500"/>
    </location>
</feature>
<dbReference type="EMBL" id="JAVFWL010000003">
    <property type="protein sequence ID" value="KAK6744714.1"/>
    <property type="molecule type" value="Genomic_DNA"/>
</dbReference>
<comment type="subcellular location">
    <subcellularLocation>
        <location evidence="1">Nucleus</location>
    </subcellularLocation>
</comment>
<evidence type="ECO:0000256" key="5">
    <source>
        <dbReference type="ARBA" id="ARBA00023204"/>
    </source>
</evidence>
<dbReference type="Pfam" id="PF11799">
    <property type="entry name" value="IMS_C"/>
    <property type="match status" value="1"/>
</dbReference>
<comment type="caution">
    <text evidence="10">The sequence shown here is derived from an EMBL/GenBank/DDBJ whole genome shotgun (WGS) entry which is preliminary data.</text>
</comment>
<dbReference type="Pfam" id="PF00817">
    <property type="entry name" value="IMS"/>
    <property type="match status" value="1"/>
</dbReference>
<feature type="compositionally biased region" description="Basic and acidic residues" evidence="8">
    <location>
        <begin position="604"/>
        <end position="615"/>
    </location>
</feature>
<dbReference type="Gene3D" id="1.10.150.20">
    <property type="entry name" value="5' to 3' exonuclease, C-terminal subdomain"/>
    <property type="match status" value="1"/>
</dbReference>
<keyword evidence="2" id="KW-0808">Transferase</keyword>
<dbReference type="Gene3D" id="3.30.70.270">
    <property type="match status" value="1"/>
</dbReference>
<dbReference type="Gene3D" id="3.30.1490.100">
    <property type="entry name" value="DNA polymerase, Y-family, little finger domain"/>
    <property type="match status" value="1"/>
</dbReference>
<evidence type="ECO:0000256" key="8">
    <source>
        <dbReference type="SAM" id="MobiDB-lite"/>
    </source>
</evidence>
<gene>
    <name evidence="10" type="primary">Necator_chrIII.g12200</name>
    <name evidence="10" type="ORF">RB195_011434</name>
</gene>
<keyword evidence="3" id="KW-0479">Metal-binding</keyword>
<sequence>MERVIGLIDMDCFYAQVEQRERPELWDTPVAVVQHAREGSPGGIIAVSYEARKFGVKRGMMIPEAKTKCPELNVCFVPQGEHIDKADIQKYRDASAEVFDVLNAFDQRIIVERASVDEAFLDLTELVDKKILETGALQLLQNITSDLSLTLPATHLADGNDKNSEGAYDREANLRRWLDVRCATEISHLRLAIAAQTIEQMRAKIRERTKFFCSGGVGNNKMLAKLVCARHKPRQQTVIPFDYVPVIFEGTPVGDVRMLGGKLGHKIQDRLAVGTMGDLATIPYEMLELHFGGHAQWISQLAKGHDDEPVKPRNNQLSIAVSKNFPGKNALTTVAEVRRWIEGLSKELSKRLVADQIKNKRTAENVIFGILGETHTSKTLKIGSYSPQAIVEVIWSAAKTFNKAPSGSDQWTPPVFNLSMSASRFIGGMSVQSQNIKEWMEKRSQLRDSNAERLQPSSLLPPKSEVFVNELSSRTQVIDVMEGPSTSEGVKSAGSSPQKTSLKEAGDFEVAEVELDDDGWQVYDPSQFEFGTTSNAIPALESSDVGEISSAVFEELPANIKAELAHFHKLNQARKLKAAAIEREKPSRRKGIRKAVTESPPAKRRLEAFFKKDSP</sequence>
<dbReference type="InterPro" id="IPR043502">
    <property type="entry name" value="DNA/RNA_pol_sf"/>
</dbReference>
<evidence type="ECO:0000256" key="1">
    <source>
        <dbReference type="ARBA" id="ARBA00004123"/>
    </source>
</evidence>
<feature type="domain" description="UmuC" evidence="9">
    <location>
        <begin position="5"/>
        <end position="260"/>
    </location>
</feature>
<dbReference type="InterPro" id="IPR043128">
    <property type="entry name" value="Rev_trsase/Diguanyl_cyclase"/>
</dbReference>
<evidence type="ECO:0000256" key="7">
    <source>
        <dbReference type="ARBA" id="ARBA00044975"/>
    </source>
</evidence>
<keyword evidence="5" id="KW-0234">DNA repair</keyword>
<proteinExistence type="predicted"/>
<accession>A0ABR1D2K8</accession>
<evidence type="ECO:0000256" key="3">
    <source>
        <dbReference type="ARBA" id="ARBA00022723"/>
    </source>
</evidence>
<evidence type="ECO:0000256" key="6">
    <source>
        <dbReference type="ARBA" id="ARBA00023242"/>
    </source>
</evidence>
<dbReference type="PIRSF" id="PIRSF036603">
    <property type="entry name" value="DPol_eta"/>
    <property type="match status" value="1"/>
</dbReference>
<evidence type="ECO:0000256" key="4">
    <source>
        <dbReference type="ARBA" id="ARBA00022763"/>
    </source>
</evidence>
<dbReference type="Proteomes" id="UP001303046">
    <property type="component" value="Unassembled WGS sequence"/>
</dbReference>
<feature type="region of interest" description="Disordered" evidence="8">
    <location>
        <begin position="483"/>
        <end position="502"/>
    </location>
</feature>
<reference evidence="10 11" key="1">
    <citation type="submission" date="2023-08" db="EMBL/GenBank/DDBJ databases">
        <title>A Necator americanus chromosomal reference genome.</title>
        <authorList>
            <person name="Ilik V."/>
            <person name="Petrzelkova K.J."/>
            <person name="Pardy F."/>
            <person name="Fuh T."/>
            <person name="Niatou-Singa F.S."/>
            <person name="Gouil Q."/>
            <person name="Baker L."/>
            <person name="Ritchie M.E."/>
            <person name="Jex A.R."/>
            <person name="Gazzola D."/>
            <person name="Li H."/>
            <person name="Toshio Fujiwara R."/>
            <person name="Zhan B."/>
            <person name="Aroian R.V."/>
            <person name="Pafco B."/>
            <person name="Schwarz E.M."/>
        </authorList>
    </citation>
    <scope>NUCLEOTIDE SEQUENCE [LARGE SCALE GENOMIC DNA]</scope>
    <source>
        <strain evidence="10 11">Aroian</strain>
        <tissue evidence="10">Whole animal</tissue>
    </source>
</reference>
<name>A0ABR1D2K8_NECAM</name>
<organism evidence="10 11">
    <name type="scientific">Necator americanus</name>
    <name type="common">Human hookworm</name>
    <dbReference type="NCBI Taxonomy" id="51031"/>
    <lineage>
        <taxon>Eukaryota</taxon>
        <taxon>Metazoa</taxon>
        <taxon>Ecdysozoa</taxon>
        <taxon>Nematoda</taxon>
        <taxon>Chromadorea</taxon>
        <taxon>Rhabditida</taxon>
        <taxon>Rhabditina</taxon>
        <taxon>Rhabditomorpha</taxon>
        <taxon>Strongyloidea</taxon>
        <taxon>Ancylostomatidae</taxon>
        <taxon>Bunostominae</taxon>
        <taxon>Necator</taxon>
    </lineage>
</organism>
<keyword evidence="4" id="KW-0227">DNA damage</keyword>
<dbReference type="Gene3D" id="3.40.1170.60">
    <property type="match status" value="1"/>
</dbReference>
<evidence type="ECO:0000256" key="2">
    <source>
        <dbReference type="ARBA" id="ARBA00022679"/>
    </source>
</evidence>
<evidence type="ECO:0000313" key="10">
    <source>
        <dbReference type="EMBL" id="KAK6744714.1"/>
    </source>
</evidence>
<dbReference type="InterPro" id="IPR017961">
    <property type="entry name" value="DNA_pol_Y-fam_little_finger"/>
</dbReference>
<keyword evidence="11" id="KW-1185">Reference proteome</keyword>
<evidence type="ECO:0000313" key="11">
    <source>
        <dbReference type="Proteomes" id="UP001303046"/>
    </source>
</evidence>
<evidence type="ECO:0000259" key="9">
    <source>
        <dbReference type="PROSITE" id="PS50173"/>
    </source>
</evidence>
<dbReference type="PROSITE" id="PS50173">
    <property type="entry name" value="UMUC"/>
    <property type="match status" value="1"/>
</dbReference>
<keyword evidence="6" id="KW-0539">Nucleus</keyword>
<feature type="region of interest" description="Disordered" evidence="8">
    <location>
        <begin position="579"/>
        <end position="615"/>
    </location>
</feature>
<dbReference type="InterPro" id="IPR001126">
    <property type="entry name" value="UmuC"/>
</dbReference>
<dbReference type="InterPro" id="IPR036775">
    <property type="entry name" value="DNA_pol_Y-fam_lit_finger_sf"/>
</dbReference>
<protein>
    <recommendedName>
        <fullName evidence="7">DNA polymerase eta</fullName>
    </recommendedName>
</protein>
<dbReference type="SUPFAM" id="SSF100879">
    <property type="entry name" value="Lesion bypass DNA polymerase (Y-family), little finger domain"/>
    <property type="match status" value="1"/>
</dbReference>
<dbReference type="PANTHER" id="PTHR45873:SF1">
    <property type="entry name" value="DNA POLYMERASE ETA"/>
    <property type="match status" value="1"/>
</dbReference>
<dbReference type="PANTHER" id="PTHR45873">
    <property type="entry name" value="DNA POLYMERASE ETA"/>
    <property type="match status" value="1"/>
</dbReference>
<dbReference type="Pfam" id="PF21704">
    <property type="entry name" value="POLH-Rev1_HhH"/>
    <property type="match status" value="1"/>
</dbReference>
<dbReference type="InterPro" id="IPR052230">
    <property type="entry name" value="DNA_polymerase_eta"/>
</dbReference>